<proteinExistence type="predicted"/>
<protein>
    <submittedName>
        <fullName evidence="1">Rha family transcriptional regulator</fullName>
    </submittedName>
</protein>
<evidence type="ECO:0000313" key="1">
    <source>
        <dbReference type="EMBL" id="MCU6725743.1"/>
    </source>
</evidence>
<accession>A0ABT2SMK6</accession>
<comment type="caution">
    <text evidence="1">The sequence shown here is derived from an EMBL/GenBank/DDBJ whole genome shotgun (WGS) entry which is preliminary data.</text>
</comment>
<dbReference type="EMBL" id="JAOQKE010000013">
    <property type="protein sequence ID" value="MCU6725743.1"/>
    <property type="molecule type" value="Genomic_DNA"/>
</dbReference>
<organism evidence="1 2">
    <name type="scientific">Muricoprocola aceti</name>
    <dbReference type="NCBI Taxonomy" id="2981772"/>
    <lineage>
        <taxon>Bacteria</taxon>
        <taxon>Bacillati</taxon>
        <taxon>Bacillota</taxon>
        <taxon>Clostridia</taxon>
        <taxon>Lachnospirales</taxon>
        <taxon>Lachnospiraceae</taxon>
        <taxon>Muricoprocola</taxon>
    </lineage>
</organism>
<reference evidence="1 2" key="1">
    <citation type="journal article" date="2021" name="ISME Commun">
        <title>Automated analysis of genomic sequences facilitates high-throughput and comprehensive description of bacteria.</title>
        <authorList>
            <person name="Hitch T.C.A."/>
        </authorList>
    </citation>
    <scope>NUCLEOTIDE SEQUENCE [LARGE SCALE GENOMIC DNA]</scope>
    <source>
        <strain evidence="1 2">Sanger_29</strain>
    </source>
</reference>
<keyword evidence="2" id="KW-1185">Reference proteome</keyword>
<name>A0ABT2SMK6_9FIRM</name>
<sequence>MAFMIAEMVGKKHCDLLRNIRKYTEQLGESKIAFTDFQGGKMDNAFFNELKELAELARGSEEWSRKIYRMAILSEVAGAISAEQKQDLIQIIYGDASGTNGPA</sequence>
<dbReference type="Proteomes" id="UP001652338">
    <property type="component" value="Unassembled WGS sequence"/>
</dbReference>
<evidence type="ECO:0000313" key="2">
    <source>
        <dbReference type="Proteomes" id="UP001652338"/>
    </source>
</evidence>
<dbReference type="RefSeq" id="WP_262655005.1">
    <property type="nucleotide sequence ID" value="NZ_JAOQKE010000013.1"/>
</dbReference>
<gene>
    <name evidence="1" type="ORF">OCV47_10340</name>
</gene>